<dbReference type="EMBL" id="JAJEPS010000001">
    <property type="protein sequence ID" value="MCC2124656.1"/>
    <property type="molecule type" value="Genomic_DNA"/>
</dbReference>
<gene>
    <name evidence="1" type="ORF">LKD36_00510</name>
</gene>
<proteinExistence type="predicted"/>
<dbReference type="AlphaFoldDB" id="A0AAE3DAK5"/>
<protein>
    <submittedName>
        <fullName evidence="1">DUF5685 family protein</fullName>
    </submittedName>
</protein>
<dbReference type="Pfam" id="PF18937">
    <property type="entry name" value="DUF5685"/>
    <property type="match status" value="1"/>
</dbReference>
<organism evidence="1 2">
    <name type="scientific">Hominiventricola filiformis</name>
    <dbReference type="NCBI Taxonomy" id="2885352"/>
    <lineage>
        <taxon>Bacteria</taxon>
        <taxon>Bacillati</taxon>
        <taxon>Bacillota</taxon>
        <taxon>Clostridia</taxon>
        <taxon>Lachnospirales</taxon>
        <taxon>Lachnospiraceae</taxon>
        <taxon>Hominiventricola</taxon>
    </lineage>
</organism>
<comment type="caution">
    <text evidence="1">The sequence shown here is derived from an EMBL/GenBank/DDBJ whole genome shotgun (WGS) entry which is preliminary data.</text>
</comment>
<reference evidence="1 2" key="1">
    <citation type="submission" date="2021-10" db="EMBL/GenBank/DDBJ databases">
        <title>Anaerobic single-cell dispensing facilitates the cultivation of human gut bacteria.</title>
        <authorList>
            <person name="Afrizal A."/>
        </authorList>
    </citation>
    <scope>NUCLEOTIDE SEQUENCE [LARGE SCALE GENOMIC DNA]</scope>
    <source>
        <strain evidence="1 2">CLA-AA-H276</strain>
    </source>
</reference>
<sequence>MFGYIVVHKPELKVREYETYRASYCGLCHSLKKQSGRIGQLTLSFDMTFLALLLTGLYEPETVTKSARCIAHPVEKHFYRENRYFDYAADMNVLLTYYKCLDDWQDERKLTACLFGQALKGNVKKLAERYERQSRCLRDNLAALSAYEKEKQYDIDKTAGFFGAIMAELFVYAEDEWAEKLRRMGFYFGKFIYLMDAYEDIEEDLKQGRYNPFTELYKKETFEQDCQQILKMMMAETSKVFEQLPILEDAEILRNILYAGVWTRYGQIRCRRKETKKEA</sequence>
<accession>A0AAE3DAK5</accession>
<keyword evidence="2" id="KW-1185">Reference proteome</keyword>
<dbReference type="InterPro" id="IPR043740">
    <property type="entry name" value="DUF5685"/>
</dbReference>
<evidence type="ECO:0000313" key="2">
    <source>
        <dbReference type="Proteomes" id="UP001198220"/>
    </source>
</evidence>
<evidence type="ECO:0000313" key="1">
    <source>
        <dbReference type="EMBL" id="MCC2124656.1"/>
    </source>
</evidence>
<dbReference type="RefSeq" id="WP_308458246.1">
    <property type="nucleotide sequence ID" value="NZ_JAJEPS010000001.1"/>
</dbReference>
<dbReference type="Proteomes" id="UP001198220">
    <property type="component" value="Unassembled WGS sequence"/>
</dbReference>
<name>A0AAE3DAK5_9FIRM</name>